<dbReference type="InterPro" id="IPR051795">
    <property type="entry name" value="Glycosyl_Hydrlase_43"/>
</dbReference>
<keyword evidence="4" id="KW-0732">Signal</keyword>
<dbReference type="PANTHER" id="PTHR42812">
    <property type="entry name" value="BETA-XYLOSIDASE"/>
    <property type="match status" value="1"/>
</dbReference>
<keyword evidence="3" id="KW-0326">Glycosidase</keyword>
<dbReference type="InterPro" id="IPR041542">
    <property type="entry name" value="GH43_C2"/>
</dbReference>
<feature type="domain" description="Beta-xylosidase C-terminal Concanavalin A-like" evidence="5">
    <location>
        <begin position="312"/>
        <end position="485"/>
    </location>
</feature>
<dbReference type="PANTHER" id="PTHR42812:SF2">
    <property type="entry name" value="XYLOSIDASE_ARABINOSIDASE"/>
    <property type="match status" value="1"/>
</dbReference>
<name>A0A1M4W2X9_9BACT</name>
<dbReference type="Pfam" id="PF04616">
    <property type="entry name" value="Glyco_hydro_43"/>
    <property type="match status" value="1"/>
</dbReference>
<dbReference type="RefSeq" id="WP_157257495.1">
    <property type="nucleotide sequence ID" value="NZ_BBXL01000002.1"/>
</dbReference>
<dbReference type="Gene3D" id="2.60.120.200">
    <property type="match status" value="1"/>
</dbReference>
<dbReference type="InterPro" id="IPR006710">
    <property type="entry name" value="Glyco_hydro_43"/>
</dbReference>
<proteinExistence type="inferred from homology"/>
<evidence type="ECO:0000256" key="4">
    <source>
        <dbReference type="SAM" id="SignalP"/>
    </source>
</evidence>
<dbReference type="SUPFAM" id="SSF49899">
    <property type="entry name" value="Concanavalin A-like lectins/glucanases"/>
    <property type="match status" value="1"/>
</dbReference>
<sequence>MNKCFLMILCLMAFIPGVHSADGGYPKVILKGDYADPTILRDGNDFYMTHSAFVYAPGFLIWHSTDLVNWQPLTRTMTAITGSAYAPDLIKHGDKYYIYYPSNGTNYVIWADNITGPWSSPIDLKTGLIDPGHVVGEEGKRYLHLSKGMMVELTDNGLAIAGEPFKTYEGWQYPRDWEVECFCLESPKLTYKDGWYYMTSAEGGTAGPATSHMVVSARSRSAKGPWENSPYNPIIHTYSADEQWWSKGHGTLVDDAQGNWWIVYHAYEKDSHTLGRQTLIDPIKWTEDGWFLLDKDRASLKSDPYFSGMELSDDFSSDKPGIQWTTWGRYDEQNFLLENNSLYMKGKGTTPRNGRLLLITAPYKNYQIQTEVTVEENNSGGLVLFYRDNVFAGITSDGTHFTIYKSADEKEEVVNKFGKHFFVKIINQQDICTIQVSGDGREWETVSENLDVSGMHHNNHRGFFALRPGIVATGEQTVRFHDFKYTAGVLAPKPAFRDPVYDGAADPVVIWNPFFKKWWMYYTNRRATETHLPGVSWVFKTPIGIAESTDGANWTYAGTANFPELPEEAGGENATLWAPDVVAGNDGKWHMYLSIQPGVAERWGVVPGYIAHLVSGDMRDWQYVRKFDLPAGSYDADVIRMPDSTWRMYYKDPTGGASTFYYMTSENLYDWSEPVRVLSQKGEGPIVFNWKDYYWMILCDGLGFTTLRSADAEKWELQPGGKLMPDGTGTGIDDIPAALHGEIVISDNRAYLYYFTHPGRVGEDKNKDGFDQRRSSIQVVELMFKDGWISADRNQPTFVQLNNPKE</sequence>
<dbReference type="Gene3D" id="2.115.10.20">
    <property type="entry name" value="Glycosyl hydrolase domain, family 43"/>
    <property type="match status" value="2"/>
</dbReference>
<dbReference type="InterPro" id="IPR023296">
    <property type="entry name" value="Glyco_hydro_beta-prop_sf"/>
</dbReference>
<dbReference type="GO" id="GO:0005975">
    <property type="term" value="P:carbohydrate metabolic process"/>
    <property type="evidence" value="ECO:0007669"/>
    <property type="project" value="InterPro"/>
</dbReference>
<dbReference type="EMBL" id="FQUC01000002">
    <property type="protein sequence ID" value="SHE75547.1"/>
    <property type="molecule type" value="Genomic_DNA"/>
</dbReference>
<evidence type="ECO:0000256" key="2">
    <source>
        <dbReference type="ARBA" id="ARBA00022801"/>
    </source>
</evidence>
<dbReference type="SUPFAM" id="SSF75005">
    <property type="entry name" value="Arabinanase/levansucrase/invertase"/>
    <property type="match status" value="2"/>
</dbReference>
<dbReference type="Pfam" id="PF17851">
    <property type="entry name" value="GH43_C2"/>
    <property type="match status" value="1"/>
</dbReference>
<evidence type="ECO:0000256" key="3">
    <source>
        <dbReference type="ARBA" id="ARBA00023295"/>
    </source>
</evidence>
<dbReference type="CDD" id="cd09002">
    <property type="entry name" value="GH43_XYL-like"/>
    <property type="match status" value="1"/>
</dbReference>
<dbReference type="InterPro" id="IPR013320">
    <property type="entry name" value="ConA-like_dom_sf"/>
</dbReference>
<dbReference type="STRING" id="1346286.SAMN05444362_102109"/>
<keyword evidence="7" id="KW-1185">Reference proteome</keyword>
<gene>
    <name evidence="6" type="ORF">SAMN05444362_102109</name>
</gene>
<feature type="signal peptide" evidence="4">
    <location>
        <begin position="1"/>
        <end position="20"/>
    </location>
</feature>
<evidence type="ECO:0000259" key="5">
    <source>
        <dbReference type="Pfam" id="PF17851"/>
    </source>
</evidence>
<evidence type="ECO:0000256" key="1">
    <source>
        <dbReference type="ARBA" id="ARBA00009865"/>
    </source>
</evidence>
<comment type="similarity">
    <text evidence="1">Belongs to the glycosyl hydrolase 43 family.</text>
</comment>
<protein>
    <submittedName>
        <fullName evidence="6">Beta-xylosidase</fullName>
    </submittedName>
</protein>
<keyword evidence="2" id="KW-0378">Hydrolase</keyword>
<feature type="chain" id="PRO_5012635171" evidence="4">
    <location>
        <begin position="21"/>
        <end position="806"/>
    </location>
</feature>
<dbReference type="AlphaFoldDB" id="A0A1M4W2X9"/>
<accession>A0A1M4W2X9</accession>
<organism evidence="6 7">
    <name type="scientific">Dysgonomonas macrotermitis</name>
    <dbReference type="NCBI Taxonomy" id="1346286"/>
    <lineage>
        <taxon>Bacteria</taxon>
        <taxon>Pseudomonadati</taxon>
        <taxon>Bacteroidota</taxon>
        <taxon>Bacteroidia</taxon>
        <taxon>Bacteroidales</taxon>
        <taxon>Dysgonomonadaceae</taxon>
        <taxon>Dysgonomonas</taxon>
    </lineage>
</organism>
<reference evidence="7" key="1">
    <citation type="submission" date="2016-11" db="EMBL/GenBank/DDBJ databases">
        <authorList>
            <person name="Varghese N."/>
            <person name="Submissions S."/>
        </authorList>
    </citation>
    <scope>NUCLEOTIDE SEQUENCE [LARGE SCALE GENOMIC DNA]</scope>
    <source>
        <strain evidence="7">DSM 27370</strain>
    </source>
</reference>
<dbReference type="CDD" id="cd08984">
    <property type="entry name" value="GH43-like"/>
    <property type="match status" value="1"/>
</dbReference>
<evidence type="ECO:0000313" key="7">
    <source>
        <dbReference type="Proteomes" id="UP000184480"/>
    </source>
</evidence>
<evidence type="ECO:0000313" key="6">
    <source>
        <dbReference type="EMBL" id="SHE75547.1"/>
    </source>
</evidence>
<dbReference type="OrthoDB" id="9801455at2"/>
<dbReference type="Proteomes" id="UP000184480">
    <property type="component" value="Unassembled WGS sequence"/>
</dbReference>
<dbReference type="GO" id="GO:0004553">
    <property type="term" value="F:hydrolase activity, hydrolyzing O-glycosyl compounds"/>
    <property type="evidence" value="ECO:0007669"/>
    <property type="project" value="InterPro"/>
</dbReference>